<dbReference type="PANTHER" id="PTHR43808:SF31">
    <property type="entry name" value="N-ACETYL-L-CITRULLINE DEACETYLASE"/>
    <property type="match status" value="1"/>
</dbReference>
<evidence type="ECO:0000256" key="5">
    <source>
        <dbReference type="ARBA" id="ARBA00023285"/>
    </source>
</evidence>
<evidence type="ECO:0000256" key="1">
    <source>
        <dbReference type="ARBA" id="ARBA00001947"/>
    </source>
</evidence>
<evidence type="ECO:0000256" key="3">
    <source>
        <dbReference type="ARBA" id="ARBA00022801"/>
    </source>
</evidence>
<evidence type="ECO:0000313" key="6">
    <source>
        <dbReference type="EMBL" id="ARN19131.1"/>
    </source>
</evidence>
<dbReference type="InterPro" id="IPR050072">
    <property type="entry name" value="Peptidase_M20A"/>
</dbReference>
<keyword evidence="4" id="KW-0862">Zinc</keyword>
<dbReference type="Gene3D" id="3.30.70.360">
    <property type="match status" value="2"/>
</dbReference>
<dbReference type="SUPFAM" id="SSF53187">
    <property type="entry name" value="Zn-dependent exopeptidases"/>
    <property type="match status" value="1"/>
</dbReference>
<dbReference type="PROSITE" id="PS51257">
    <property type="entry name" value="PROKAR_LIPOPROTEIN"/>
    <property type="match status" value="1"/>
</dbReference>
<dbReference type="InterPro" id="IPR002933">
    <property type="entry name" value="Peptidase_M20"/>
</dbReference>
<sequence>MKRDLGRHVRLAVAALVLLTGCGSSDNDDPPILERMLAEQFVPETSRLVTLQTFRTDDPQSEQRAVDNLASARDYLNGLAETFNRGQRTLKLEPFEWRGAAGTTPTQWVFGFRLGDGPKKIAILAHLDTVPPGNADWRPFEPRIETRDHRGSPQSFLVGRGAVDDKGPAVLGFIVMRALANLYDGTRALDGLSIELIFDTSEETDFSTAYYFQQVGEPDFGIVFDAAWTVRAEKGIERPVFTLPLGAAPGTGLFVEAFDSAPGATNQIPDTVTARINGDNAAALDQLAANVAALYQQYGFDDPQYRRAPLEVSRDANAVVLTTKVLGAQHGSVPEQNRADGANPVVSLSNFLAHLVDDGTLVPNNVGRMLQFMAWGWGTTVFGEKHPDLLERHDEVFAQGNGTTYALTRVTTSAQDVALRIDIRYALGHHGTAWDGQTEGLLSGGSIFPDAFGQLVDRFQRDQPGQAIAVTSTNAAAPDVRNPQSPLFQRISSAYERAVGSPMPLAAIGGGTDAKGVVNLVAAGPLFSLAFGPPINYHGLGEGAPIEDLRLSARILYQIMLGEVANKTAK</sequence>
<evidence type="ECO:0000256" key="4">
    <source>
        <dbReference type="ARBA" id="ARBA00022833"/>
    </source>
</evidence>
<keyword evidence="2" id="KW-0479">Metal-binding</keyword>
<keyword evidence="7" id="KW-1185">Reference proteome</keyword>
<dbReference type="Pfam" id="PF01546">
    <property type="entry name" value="Peptidase_M20"/>
    <property type="match status" value="1"/>
</dbReference>
<dbReference type="GO" id="GO:0006526">
    <property type="term" value="P:L-arginine biosynthetic process"/>
    <property type="evidence" value="ECO:0007669"/>
    <property type="project" value="TreeGrafter"/>
</dbReference>
<dbReference type="EMBL" id="CP015118">
    <property type="protein sequence ID" value="ARN19131.1"/>
    <property type="molecule type" value="Genomic_DNA"/>
</dbReference>
<evidence type="ECO:0008006" key="8">
    <source>
        <dbReference type="Google" id="ProtNLM"/>
    </source>
</evidence>
<protein>
    <recommendedName>
        <fullName evidence="8">Dipeptidase</fullName>
    </recommendedName>
</protein>
<dbReference type="PROSITE" id="PS00758">
    <property type="entry name" value="ARGE_DAPE_CPG2_1"/>
    <property type="match status" value="1"/>
</dbReference>
<keyword evidence="3" id="KW-0378">Hydrolase</keyword>
<dbReference type="InterPro" id="IPR001261">
    <property type="entry name" value="ArgE/DapE_CS"/>
</dbReference>
<dbReference type="Gene3D" id="3.40.630.10">
    <property type="entry name" value="Zn peptidases"/>
    <property type="match status" value="1"/>
</dbReference>
<dbReference type="InterPro" id="IPR036264">
    <property type="entry name" value="Bact_exopeptidase_dim_dom"/>
</dbReference>
<evidence type="ECO:0000256" key="2">
    <source>
        <dbReference type="ARBA" id="ARBA00022723"/>
    </source>
</evidence>
<organism evidence="6 7">
    <name type="scientific">Piscinibacter gummiphilus</name>
    <dbReference type="NCBI Taxonomy" id="946333"/>
    <lineage>
        <taxon>Bacteria</taxon>
        <taxon>Pseudomonadati</taxon>
        <taxon>Pseudomonadota</taxon>
        <taxon>Betaproteobacteria</taxon>
        <taxon>Burkholderiales</taxon>
        <taxon>Sphaerotilaceae</taxon>
        <taxon>Piscinibacter</taxon>
    </lineage>
</organism>
<keyword evidence="5" id="KW-0170">Cobalt</keyword>
<evidence type="ECO:0000313" key="7">
    <source>
        <dbReference type="Proteomes" id="UP000193427"/>
    </source>
</evidence>
<accession>A0A1W6L484</accession>
<dbReference type="KEGG" id="rgu:A4W93_03915"/>
<dbReference type="GO" id="GO:0046872">
    <property type="term" value="F:metal ion binding"/>
    <property type="evidence" value="ECO:0007669"/>
    <property type="project" value="UniProtKB-KW"/>
</dbReference>
<name>A0A1W6L484_9BURK</name>
<dbReference type="OrthoDB" id="9761532at2"/>
<dbReference type="GO" id="GO:0008777">
    <property type="term" value="F:acetylornithine deacetylase activity"/>
    <property type="evidence" value="ECO:0007669"/>
    <property type="project" value="TreeGrafter"/>
</dbReference>
<proteinExistence type="predicted"/>
<comment type="cofactor">
    <cofactor evidence="1">
        <name>Zn(2+)</name>
        <dbReference type="ChEBI" id="CHEBI:29105"/>
    </cofactor>
</comment>
<dbReference type="SUPFAM" id="SSF55031">
    <property type="entry name" value="Bacterial exopeptidase dimerisation domain"/>
    <property type="match status" value="1"/>
</dbReference>
<gene>
    <name evidence="6" type="ORF">A4W93_03915</name>
</gene>
<reference evidence="6 7" key="1">
    <citation type="submission" date="2016-04" db="EMBL/GenBank/DDBJ databases">
        <title>Complete genome sequence of natural rubber-degrading, novel Gram-negative bacterium, Rhizobacter gummiphilus strain NS21.</title>
        <authorList>
            <person name="Tabata M."/>
            <person name="Kasai D."/>
            <person name="Fukuda M."/>
        </authorList>
    </citation>
    <scope>NUCLEOTIDE SEQUENCE [LARGE SCALE GENOMIC DNA]</scope>
    <source>
        <strain evidence="6 7">NS21</strain>
    </source>
</reference>
<dbReference type="Proteomes" id="UP000193427">
    <property type="component" value="Chromosome"/>
</dbReference>
<dbReference type="AlphaFoldDB" id="A0A1W6L484"/>
<dbReference type="RefSeq" id="WP_085749374.1">
    <property type="nucleotide sequence ID" value="NZ_BSPR01000002.1"/>
</dbReference>
<dbReference type="PANTHER" id="PTHR43808">
    <property type="entry name" value="ACETYLORNITHINE DEACETYLASE"/>
    <property type="match status" value="1"/>
</dbReference>
<dbReference type="STRING" id="946333.A4W93_03915"/>